<dbReference type="InterPro" id="IPR044992">
    <property type="entry name" value="ChyE-like"/>
</dbReference>
<protein>
    <submittedName>
        <fullName evidence="2">GMP synthase</fullName>
    </submittedName>
</protein>
<dbReference type="CDD" id="cd01741">
    <property type="entry name" value="GATase1_1"/>
    <property type="match status" value="1"/>
</dbReference>
<keyword evidence="3" id="KW-1185">Reference proteome</keyword>
<dbReference type="PANTHER" id="PTHR42695">
    <property type="entry name" value="GLUTAMINE AMIDOTRANSFERASE YLR126C-RELATED"/>
    <property type="match status" value="1"/>
</dbReference>
<dbReference type="Gene3D" id="3.40.50.880">
    <property type="match status" value="1"/>
</dbReference>
<dbReference type="PROSITE" id="PS51273">
    <property type="entry name" value="GATASE_TYPE_1"/>
    <property type="match status" value="1"/>
</dbReference>
<comment type="caution">
    <text evidence="2">The sequence shown here is derived from an EMBL/GenBank/DDBJ whole genome shotgun (WGS) entry which is preliminary data.</text>
</comment>
<evidence type="ECO:0000259" key="1">
    <source>
        <dbReference type="Pfam" id="PF00117"/>
    </source>
</evidence>
<dbReference type="PANTHER" id="PTHR42695:SF5">
    <property type="entry name" value="GLUTAMINE AMIDOTRANSFERASE YLR126C-RELATED"/>
    <property type="match status" value="1"/>
</dbReference>
<organism evidence="2 3">
    <name type="scientific">Haloferax profundi</name>
    <dbReference type="NCBI Taxonomy" id="1544718"/>
    <lineage>
        <taxon>Archaea</taxon>
        <taxon>Methanobacteriati</taxon>
        <taxon>Methanobacteriota</taxon>
        <taxon>Stenosarchaea group</taxon>
        <taxon>Halobacteria</taxon>
        <taxon>Halobacteriales</taxon>
        <taxon>Haloferacaceae</taxon>
        <taxon>Haloferax</taxon>
    </lineage>
</organism>
<dbReference type="GO" id="GO:0005829">
    <property type="term" value="C:cytosol"/>
    <property type="evidence" value="ECO:0007669"/>
    <property type="project" value="TreeGrafter"/>
</dbReference>
<dbReference type="InterPro" id="IPR029062">
    <property type="entry name" value="Class_I_gatase-like"/>
</dbReference>
<dbReference type="PRINTS" id="PR00096">
    <property type="entry name" value="GATASE"/>
</dbReference>
<reference evidence="2 3" key="1">
    <citation type="submission" date="2015-12" db="EMBL/GenBank/DDBJ databases">
        <title>Haloferax profundi sp. nov. isolated from the Discovery deep brine-seawater interface in the Red Sea.</title>
        <authorList>
            <person name="Zhang G."/>
            <person name="Stingl U."/>
            <person name="Rashid M."/>
        </authorList>
    </citation>
    <scope>NUCLEOTIDE SEQUENCE [LARGE SCALE GENOMIC DNA]</scope>
    <source>
        <strain evidence="2 3">SB29</strain>
    </source>
</reference>
<dbReference type="Pfam" id="PF00117">
    <property type="entry name" value="GATase"/>
    <property type="match status" value="1"/>
</dbReference>
<evidence type="ECO:0000313" key="2">
    <source>
        <dbReference type="EMBL" id="KTG26891.1"/>
    </source>
</evidence>
<proteinExistence type="predicted"/>
<dbReference type="AlphaFoldDB" id="A0A0W1SLR7"/>
<accession>A0A0W1SLR7</accession>
<gene>
    <name evidence="2" type="ORF">AUR66_15635</name>
</gene>
<feature type="domain" description="Glutamine amidotransferase" evidence="1">
    <location>
        <begin position="12"/>
        <end position="163"/>
    </location>
</feature>
<name>A0A0W1SLR7_9EURY</name>
<dbReference type="EMBL" id="LOPV01000211">
    <property type="protein sequence ID" value="KTG26891.1"/>
    <property type="molecule type" value="Genomic_DNA"/>
</dbReference>
<sequence length="221" mass="24648">MSEDLPDTRIHTHHFDAREVLPDPTQFDVVVVTGSYARVADRDPWAVHLQQYVRKRVETGRPLLGVCFGHQLLADALGGEVERLPTGAAGYRTLSLTDGGRAHPAFVDVPDTFDTFLWHVDHVTRLPDEATVLARDGDTIQAFALTNHPVMGIQFHPEVTPRMARKLAEGADGASPPSDDVYETLTDERVSSAQLSRRVYRDFLHDALDTHAYITQSQTRK</sequence>
<evidence type="ECO:0000313" key="3">
    <source>
        <dbReference type="Proteomes" id="UP000053157"/>
    </source>
</evidence>
<dbReference type="Proteomes" id="UP000053157">
    <property type="component" value="Unassembled WGS sequence"/>
</dbReference>
<dbReference type="SUPFAM" id="SSF52317">
    <property type="entry name" value="Class I glutamine amidotransferase-like"/>
    <property type="match status" value="1"/>
</dbReference>
<dbReference type="InterPro" id="IPR017926">
    <property type="entry name" value="GATASE"/>
</dbReference>